<evidence type="ECO:0000256" key="1">
    <source>
        <dbReference type="SAM" id="Phobius"/>
    </source>
</evidence>
<dbReference type="AlphaFoldDB" id="A0A139WPW0"/>
<evidence type="ECO:0000313" key="2">
    <source>
        <dbReference type="EMBL" id="KYC34467.1"/>
    </source>
</evidence>
<protein>
    <submittedName>
        <fullName evidence="2">Uncharacterized protein</fullName>
    </submittedName>
</protein>
<dbReference type="STRING" id="128403.WA1_51675"/>
<dbReference type="Proteomes" id="UP000076925">
    <property type="component" value="Unassembled WGS sequence"/>
</dbReference>
<accession>A0A139WPW0</accession>
<organism evidence="2 3">
    <name type="scientific">Scytonema hofmannii PCC 7110</name>
    <dbReference type="NCBI Taxonomy" id="128403"/>
    <lineage>
        <taxon>Bacteria</taxon>
        <taxon>Bacillati</taxon>
        <taxon>Cyanobacteriota</taxon>
        <taxon>Cyanophyceae</taxon>
        <taxon>Nostocales</taxon>
        <taxon>Scytonemataceae</taxon>
        <taxon>Scytonema</taxon>
    </lineage>
</organism>
<keyword evidence="3" id="KW-1185">Reference proteome</keyword>
<proteinExistence type="predicted"/>
<sequence>MTKDALQPRIAGWGFALALASSTAWGLGILLPEDFALSRNYFLLFSFIVILFISGQALVHRLTPLESKISEPKVVRYIPADHFPNGGFVVTPSDWLYQNLSYAIVLEQDDGYEQLLGVAKYVMSQNNGLVQLMALIRAAGGSEVWRRLDAGETDQLSKIKLKIGMPADVE</sequence>
<dbReference type="EMBL" id="ANNX02000081">
    <property type="protein sequence ID" value="KYC34467.1"/>
    <property type="molecule type" value="Genomic_DNA"/>
</dbReference>
<feature type="transmembrane region" description="Helical" evidence="1">
    <location>
        <begin position="42"/>
        <end position="59"/>
    </location>
</feature>
<gene>
    <name evidence="2" type="ORF">WA1_51675</name>
</gene>
<reference evidence="2 3" key="1">
    <citation type="journal article" date="2013" name="Genome Biol. Evol.">
        <title>Genomes of Stigonematalean cyanobacteria (subsection V) and the evolution of oxygenic photosynthesis from prokaryotes to plastids.</title>
        <authorList>
            <person name="Dagan T."/>
            <person name="Roettger M."/>
            <person name="Stucken K."/>
            <person name="Landan G."/>
            <person name="Koch R."/>
            <person name="Major P."/>
            <person name="Gould S.B."/>
            <person name="Goremykin V.V."/>
            <person name="Rippka R."/>
            <person name="Tandeau de Marsac N."/>
            <person name="Gugger M."/>
            <person name="Lockhart P.J."/>
            <person name="Allen J.F."/>
            <person name="Brune I."/>
            <person name="Maus I."/>
            <person name="Puhler A."/>
            <person name="Martin W.F."/>
        </authorList>
    </citation>
    <scope>NUCLEOTIDE SEQUENCE [LARGE SCALE GENOMIC DNA]</scope>
    <source>
        <strain evidence="2 3">PCC 7110</strain>
    </source>
</reference>
<keyword evidence="1" id="KW-0472">Membrane</keyword>
<keyword evidence="1" id="KW-0812">Transmembrane</keyword>
<comment type="caution">
    <text evidence="2">The sequence shown here is derived from an EMBL/GenBank/DDBJ whole genome shotgun (WGS) entry which is preliminary data.</text>
</comment>
<keyword evidence="1" id="KW-1133">Transmembrane helix</keyword>
<name>A0A139WPW0_9CYAN</name>
<dbReference type="OrthoDB" id="9829254at2"/>
<evidence type="ECO:0000313" key="3">
    <source>
        <dbReference type="Proteomes" id="UP000076925"/>
    </source>
</evidence>